<feature type="non-terminal residue" evidence="1">
    <location>
        <position position="49"/>
    </location>
</feature>
<dbReference type="AlphaFoldDB" id="T1BSN1"/>
<reference evidence="1" key="2">
    <citation type="journal article" date="2014" name="ISME J.">
        <title>Microbial stratification in low pH oxic and suboxic macroscopic growths along an acid mine drainage.</title>
        <authorList>
            <person name="Mendez-Garcia C."/>
            <person name="Mesa V."/>
            <person name="Sprenger R.R."/>
            <person name="Richter M."/>
            <person name="Diez M.S."/>
            <person name="Solano J."/>
            <person name="Bargiela R."/>
            <person name="Golyshina O.V."/>
            <person name="Manteca A."/>
            <person name="Ramos J.L."/>
            <person name="Gallego J.R."/>
            <person name="Llorente I."/>
            <person name="Martins Dos Santos V.A."/>
            <person name="Jensen O.N."/>
            <person name="Pelaez A.I."/>
            <person name="Sanchez J."/>
            <person name="Ferrer M."/>
        </authorList>
    </citation>
    <scope>NUCLEOTIDE SEQUENCE</scope>
</reference>
<reference evidence="1" key="1">
    <citation type="submission" date="2013-08" db="EMBL/GenBank/DDBJ databases">
        <authorList>
            <person name="Mendez C."/>
            <person name="Richter M."/>
            <person name="Ferrer M."/>
            <person name="Sanchez J."/>
        </authorList>
    </citation>
    <scope>NUCLEOTIDE SEQUENCE</scope>
</reference>
<comment type="caution">
    <text evidence="1">The sequence shown here is derived from an EMBL/GenBank/DDBJ whole genome shotgun (WGS) entry which is preliminary data.</text>
</comment>
<proteinExistence type="predicted"/>
<accession>T1BSN1</accession>
<sequence length="49" mass="5548">MDTKKKELIGNYGNSGKQWLPAKKPVKVNGHDFPSPEVPRAYPYGIYDL</sequence>
<name>T1BSN1_9ZZZZ</name>
<dbReference type="InterPro" id="IPR011518">
    <property type="entry name" value="Transposase_36"/>
</dbReference>
<organism evidence="1">
    <name type="scientific">mine drainage metagenome</name>
    <dbReference type="NCBI Taxonomy" id="410659"/>
    <lineage>
        <taxon>unclassified sequences</taxon>
        <taxon>metagenomes</taxon>
        <taxon>ecological metagenomes</taxon>
    </lineage>
</organism>
<dbReference type="Pfam" id="PF07592">
    <property type="entry name" value="DDE_Tnp_ISAZ013"/>
    <property type="match status" value="1"/>
</dbReference>
<evidence type="ECO:0000313" key="1">
    <source>
        <dbReference type="EMBL" id="EQD71538.1"/>
    </source>
</evidence>
<protein>
    <submittedName>
        <fullName evidence="1">Transposase, Rhodopirellula-type</fullName>
    </submittedName>
</protein>
<dbReference type="EMBL" id="AUZX01004189">
    <property type="protein sequence ID" value="EQD71538.1"/>
    <property type="molecule type" value="Genomic_DNA"/>
</dbReference>
<gene>
    <name evidence="1" type="ORF">B1A_05743</name>
</gene>